<evidence type="ECO:0000256" key="7">
    <source>
        <dbReference type="SAM" id="MobiDB-lite"/>
    </source>
</evidence>
<sequence>MGESSTKRSVAPKASGSSKRRRTVKQESEEEEEEEMVEVKDEADGSPKPIAKAGRGKTRISPAVPVFTPFPINDRPSQMEEKPVLLSPARRRAVRRVVPDSPEEEEETVEIGEAEDERGIERDEREAGGSLSGTSRKNGRFSPVRRQPSSAPSTSPHPATVDESRPLTPPLPAAGLSSIWRQEEVEEEVEEELEGQYDGGPEEYAMSSRPATPPLPANFSADAAKAKMVILPTLETGGTALEGVAEQAASSPPSTPPLLHEQSAEAEEEKEDPVALDGEDAPAGEVAEAIPDANEAESPKDDNASAEAPDEMAATGAQHDLAKEEASMEEALAKAKEATADIIPAGSAVDDVATLRDGGQEQEVVEDEADEEEEPSPLHPAKDDDLERPGTEVVEDAATSVPAAASVAADESSDDHIISADAEPSIGNTEPGPDQAEGDIEMEGATIEAEDVVPGHPDADAAAGDGMAQNTAAGDPVPDGDQPASHTTQEESAVEHGETPSLAPAATAEALLATTSAINTGSSVDVAEQSAVPIPLTTASTLLSSAPSRPVLPSTPDQLSVPSRHIALHSSSSLSTAPDVPTPAGPADEDVDMPFTALAAVVASSPTPHPAEEEGEEELDPEDREMEEEQEPEDTIEAAEAVSGADSRDVSTVASASTPAAAPAVSGEVVVLNSKGLPKQKPGRKKGWKADARTVIKDAAVKKGGKAAVGKKGKVEALKSAARGRSDSTSSISETPEPSKSTAGSRSNVVVESVTETDSDEGEEDFAIYCTCGKLHRSDGNDELVGCDGCDGWFHAGCVGLTKSEIDLIANFYCPSCEKATANKTVLKRLCKRDGCEKKFTAKQSKFCSSHCGFRHAHAIVADMQSKKQHKQLKQLSTTLAHYPPPPPDVKIVEHTSSTTMTSHSPSDPIDILEKSIASTEAAISILEKRLVILAKAVEQCDTVPPLTAPGDEAGKKKRKVGGGDDRPCAWVEALIWGDEAVEAWEVGKPLGVIAAPAEGDDVEMAEGAEREEDVGAYCLNQRKRCDRHAGWQKTVPNSLDVELAQAQESLLNLTSERDHLTATREHKEVGKIAREHLHEVLALNMAKKFV</sequence>
<evidence type="ECO:0000256" key="4">
    <source>
        <dbReference type="ARBA" id="ARBA00022833"/>
    </source>
</evidence>
<comment type="subcellular location">
    <subcellularLocation>
        <location evidence="1">Nucleus</location>
    </subcellularLocation>
</comment>
<dbReference type="InterPro" id="IPR001965">
    <property type="entry name" value="Znf_PHD"/>
</dbReference>
<reference evidence="9" key="1">
    <citation type="journal article" date="2022" name="G3 (Bethesda)">
        <title>High quality genome of the basidiomycete yeast Dioszegia hungarica PDD-24b-2 isolated from cloud water.</title>
        <authorList>
            <person name="Jarrige D."/>
            <person name="Haridas S."/>
            <person name="Bleykasten-Grosshans C."/>
            <person name="Joly M."/>
            <person name="Nadalig T."/>
            <person name="Sancelme M."/>
            <person name="Vuilleumier S."/>
            <person name="Grigoriev I.V."/>
            <person name="Amato P."/>
            <person name="Bringel F."/>
        </authorList>
    </citation>
    <scope>NUCLEOTIDE SEQUENCE</scope>
    <source>
        <strain evidence="9">PDD-24b-2</strain>
    </source>
</reference>
<dbReference type="GO" id="GO:0045893">
    <property type="term" value="P:positive regulation of DNA-templated transcription"/>
    <property type="evidence" value="ECO:0007669"/>
    <property type="project" value="TreeGrafter"/>
</dbReference>
<evidence type="ECO:0000313" key="10">
    <source>
        <dbReference type="Proteomes" id="UP001164286"/>
    </source>
</evidence>
<feature type="region of interest" description="Disordered" evidence="7">
    <location>
        <begin position="346"/>
        <end position="505"/>
    </location>
</feature>
<feature type="compositionally biased region" description="Acidic residues" evidence="7">
    <location>
        <begin position="363"/>
        <end position="375"/>
    </location>
</feature>
<dbReference type="Pfam" id="PF00628">
    <property type="entry name" value="PHD"/>
    <property type="match status" value="1"/>
</dbReference>
<protein>
    <recommendedName>
        <fullName evidence="8">PHD-type domain-containing protein</fullName>
    </recommendedName>
</protein>
<evidence type="ECO:0000256" key="3">
    <source>
        <dbReference type="ARBA" id="ARBA00022771"/>
    </source>
</evidence>
<evidence type="ECO:0000256" key="5">
    <source>
        <dbReference type="ARBA" id="ARBA00023242"/>
    </source>
</evidence>
<dbReference type="RefSeq" id="XP_052947321.1">
    <property type="nucleotide sequence ID" value="XM_053092439.1"/>
</dbReference>
<evidence type="ECO:0000313" key="9">
    <source>
        <dbReference type="EMBL" id="KAI9637544.1"/>
    </source>
</evidence>
<dbReference type="GO" id="GO:0048188">
    <property type="term" value="C:Set1C/COMPASS complex"/>
    <property type="evidence" value="ECO:0007669"/>
    <property type="project" value="InterPro"/>
</dbReference>
<dbReference type="InterPro" id="IPR019787">
    <property type="entry name" value="Znf_PHD-finger"/>
</dbReference>
<dbReference type="PROSITE" id="PS50016">
    <property type="entry name" value="ZF_PHD_2"/>
    <property type="match status" value="1"/>
</dbReference>
<feature type="compositionally biased region" description="Acidic residues" evidence="7">
    <location>
        <begin position="101"/>
        <end position="116"/>
    </location>
</feature>
<evidence type="ECO:0000256" key="6">
    <source>
        <dbReference type="PROSITE-ProRule" id="PRU00146"/>
    </source>
</evidence>
<feature type="region of interest" description="Disordered" evidence="7">
    <location>
        <begin position="566"/>
        <end position="662"/>
    </location>
</feature>
<dbReference type="InterPro" id="IPR019786">
    <property type="entry name" value="Zinc_finger_PHD-type_CS"/>
</dbReference>
<keyword evidence="2" id="KW-0479">Metal-binding</keyword>
<feature type="region of interest" description="Disordered" evidence="7">
    <location>
        <begin position="240"/>
        <end position="334"/>
    </location>
</feature>
<dbReference type="SUPFAM" id="SSF57903">
    <property type="entry name" value="FYVE/PHD zinc finger"/>
    <property type="match status" value="1"/>
</dbReference>
<dbReference type="Gene3D" id="3.30.40.10">
    <property type="entry name" value="Zinc/RING finger domain, C3HC4 (zinc finger)"/>
    <property type="match status" value="1"/>
</dbReference>
<dbReference type="GeneID" id="77731644"/>
<name>A0AA38LX60_9TREE</name>
<dbReference type="InterPro" id="IPR037869">
    <property type="entry name" value="Spp1/CFP1"/>
</dbReference>
<keyword evidence="5" id="KW-0539">Nucleus</keyword>
<feature type="domain" description="PHD-type" evidence="8">
    <location>
        <begin position="767"/>
        <end position="820"/>
    </location>
</feature>
<feature type="compositionally biased region" description="Low complexity" evidence="7">
    <location>
        <begin position="396"/>
        <end position="410"/>
    </location>
</feature>
<feature type="compositionally biased region" description="Low complexity" evidence="7">
    <location>
        <begin position="650"/>
        <end position="662"/>
    </location>
</feature>
<dbReference type="InterPro" id="IPR013083">
    <property type="entry name" value="Znf_RING/FYVE/PHD"/>
</dbReference>
<dbReference type="PANTHER" id="PTHR46174">
    <property type="entry name" value="CXXC-TYPE ZINC FINGER PROTEIN 1"/>
    <property type="match status" value="1"/>
</dbReference>
<feature type="region of interest" description="Disordered" evidence="7">
    <location>
        <begin position="1"/>
        <end position="218"/>
    </location>
</feature>
<proteinExistence type="predicted"/>
<keyword evidence="10" id="KW-1185">Reference proteome</keyword>
<evidence type="ECO:0000256" key="2">
    <source>
        <dbReference type="ARBA" id="ARBA00022723"/>
    </source>
</evidence>
<dbReference type="SMART" id="SM00249">
    <property type="entry name" value="PHD"/>
    <property type="match status" value="1"/>
</dbReference>
<dbReference type="GO" id="GO:0008270">
    <property type="term" value="F:zinc ion binding"/>
    <property type="evidence" value="ECO:0007669"/>
    <property type="project" value="UniProtKB-KW"/>
</dbReference>
<feature type="compositionally biased region" description="Basic and acidic residues" evidence="7">
    <location>
        <begin position="117"/>
        <end position="127"/>
    </location>
</feature>
<feature type="region of interest" description="Disordered" evidence="7">
    <location>
        <begin position="712"/>
        <end position="760"/>
    </location>
</feature>
<feature type="compositionally biased region" description="Basic and acidic residues" evidence="7">
    <location>
        <begin position="320"/>
        <end position="334"/>
    </location>
</feature>
<dbReference type="Proteomes" id="UP001164286">
    <property type="component" value="Unassembled WGS sequence"/>
</dbReference>
<evidence type="ECO:0000259" key="8">
    <source>
        <dbReference type="PROSITE" id="PS50016"/>
    </source>
</evidence>
<organism evidence="9 10">
    <name type="scientific">Dioszegia hungarica</name>
    <dbReference type="NCBI Taxonomy" id="4972"/>
    <lineage>
        <taxon>Eukaryota</taxon>
        <taxon>Fungi</taxon>
        <taxon>Dikarya</taxon>
        <taxon>Basidiomycota</taxon>
        <taxon>Agaricomycotina</taxon>
        <taxon>Tremellomycetes</taxon>
        <taxon>Tremellales</taxon>
        <taxon>Bulleribasidiaceae</taxon>
        <taxon>Dioszegia</taxon>
    </lineage>
</organism>
<dbReference type="AlphaFoldDB" id="A0AA38LX60"/>
<dbReference type="InterPro" id="IPR011011">
    <property type="entry name" value="Znf_FYVE_PHD"/>
</dbReference>
<comment type="caution">
    <text evidence="9">The sequence shown here is derived from an EMBL/GenBank/DDBJ whole genome shotgun (WGS) entry which is preliminary data.</text>
</comment>
<feature type="compositionally biased region" description="Polar residues" evidence="7">
    <location>
        <begin position="743"/>
        <end position="754"/>
    </location>
</feature>
<dbReference type="PROSITE" id="PS01359">
    <property type="entry name" value="ZF_PHD_1"/>
    <property type="match status" value="1"/>
</dbReference>
<evidence type="ECO:0000256" key="1">
    <source>
        <dbReference type="ARBA" id="ARBA00004123"/>
    </source>
</evidence>
<feature type="compositionally biased region" description="Low complexity" evidence="7">
    <location>
        <begin position="727"/>
        <end position="742"/>
    </location>
</feature>
<feature type="compositionally biased region" description="Basic and acidic residues" evidence="7">
    <location>
        <begin position="380"/>
        <end position="390"/>
    </location>
</feature>
<keyword evidence="3 6" id="KW-0863">Zinc-finger</keyword>
<keyword evidence="4" id="KW-0862">Zinc</keyword>
<feature type="region of interest" description="Disordered" evidence="7">
    <location>
        <begin position="542"/>
        <end position="561"/>
    </location>
</feature>
<feature type="compositionally biased region" description="Acidic residues" evidence="7">
    <location>
        <begin position="613"/>
        <end position="637"/>
    </location>
</feature>
<accession>A0AA38LX60</accession>
<dbReference type="PANTHER" id="PTHR46174:SF1">
    <property type="entry name" value="CXXC-TYPE ZINC FINGER PROTEIN 1"/>
    <property type="match status" value="1"/>
</dbReference>
<gene>
    <name evidence="9" type="ORF">MKK02DRAFT_43469</name>
</gene>
<feature type="compositionally biased region" description="Low complexity" evidence="7">
    <location>
        <begin position="148"/>
        <end position="159"/>
    </location>
</feature>
<dbReference type="EMBL" id="JAKWFO010000004">
    <property type="protein sequence ID" value="KAI9637544.1"/>
    <property type="molecule type" value="Genomic_DNA"/>
</dbReference>
<feature type="compositionally biased region" description="Acidic residues" evidence="7">
    <location>
        <begin position="184"/>
        <end position="195"/>
    </location>
</feature>